<name>A0A1H3CGZ8_9GAMM</name>
<reference evidence="1 2" key="1">
    <citation type="submission" date="2016-10" db="EMBL/GenBank/DDBJ databases">
        <authorList>
            <person name="de Groot N.N."/>
        </authorList>
    </citation>
    <scope>NUCLEOTIDE SEQUENCE [LARGE SCALE GENOMIC DNA]</scope>
    <source>
        <strain evidence="1 2">DSM 19219</strain>
    </source>
</reference>
<proteinExistence type="predicted"/>
<evidence type="ECO:0000313" key="2">
    <source>
        <dbReference type="Proteomes" id="UP000198500"/>
    </source>
</evidence>
<evidence type="ECO:0000313" key="1">
    <source>
        <dbReference type="EMBL" id="SDX52864.1"/>
    </source>
</evidence>
<organism evidence="1 2">
    <name type="scientific">Aidingimonas halophila</name>
    <dbReference type="NCBI Taxonomy" id="574349"/>
    <lineage>
        <taxon>Bacteria</taxon>
        <taxon>Pseudomonadati</taxon>
        <taxon>Pseudomonadota</taxon>
        <taxon>Gammaproteobacteria</taxon>
        <taxon>Oceanospirillales</taxon>
        <taxon>Halomonadaceae</taxon>
        <taxon>Aidingimonas</taxon>
    </lineage>
</organism>
<gene>
    <name evidence="1" type="ORF">SAMN05443545_1061</name>
</gene>
<keyword evidence="2" id="KW-1185">Reference proteome</keyword>
<accession>A0A1H3CGZ8</accession>
<protein>
    <submittedName>
        <fullName evidence="1">Uncharacterized protein</fullName>
    </submittedName>
</protein>
<dbReference type="AlphaFoldDB" id="A0A1H3CGZ8"/>
<dbReference type="Proteomes" id="UP000198500">
    <property type="component" value="Unassembled WGS sequence"/>
</dbReference>
<dbReference type="STRING" id="574349.SAMN05443545_1061"/>
<sequence length="32" mass="3686">MTKVLVIASFTDSMLEFRGAVMTPWFLHTLRS</sequence>
<dbReference type="EMBL" id="FNNI01000006">
    <property type="protein sequence ID" value="SDX52864.1"/>
    <property type="molecule type" value="Genomic_DNA"/>
</dbReference>